<dbReference type="InterPro" id="IPR009100">
    <property type="entry name" value="AcylCoA_DH/oxidase_NM_dom_sf"/>
</dbReference>
<sequence>MTAGLYHCCPPGTTPGEALRRLVAAGLPLPPRPAGGATLQRWRMLAQVGEHDLSLAKLYEGHADALAIVQELAAPALAAQAGATWAVWAAEVPGARVQLHQGADGQLRISGTKAWCSGAQEVSHALLTAWRAHAQQPQLVAVELRQPGISMSCSEWMAVGMAASASATVQFDAVPVTPVGAPGAYVNRPGFWQGGAGVAACWWGGARRIARALHTAAATSDGRPGAPYQQAALGQVDVALAGSAALLREAARWIDAHPEGDARCQALRVRQAVEAAARHVLDEVTRALGATPLCRDSGFARHAADLAVFIRQSHGARDDAALGQALLAAGEAPWAL</sequence>
<name>A0A2P1NQ31_9BURK</name>
<protein>
    <submittedName>
        <fullName evidence="1">Acyl-CoA dehydrogenase</fullName>
    </submittedName>
</protein>
<dbReference type="Proteomes" id="UP000241829">
    <property type="component" value="Chromosome"/>
</dbReference>
<accession>A0A2P1NQ31</accession>
<dbReference type="OrthoDB" id="107064at2"/>
<dbReference type="KEGG" id="melm:C7H73_14685"/>
<organism evidence="1 2">
    <name type="scientific">Pulveribacter suum</name>
    <dbReference type="NCBI Taxonomy" id="2116657"/>
    <lineage>
        <taxon>Bacteria</taxon>
        <taxon>Pseudomonadati</taxon>
        <taxon>Pseudomonadota</taxon>
        <taxon>Betaproteobacteria</taxon>
        <taxon>Burkholderiales</taxon>
        <taxon>Comamonadaceae</taxon>
        <taxon>Pulveribacter</taxon>
    </lineage>
</organism>
<dbReference type="AlphaFoldDB" id="A0A2P1NQ31"/>
<dbReference type="SUPFAM" id="SSF56645">
    <property type="entry name" value="Acyl-CoA dehydrogenase NM domain-like"/>
    <property type="match status" value="1"/>
</dbReference>
<dbReference type="GO" id="GO:0016627">
    <property type="term" value="F:oxidoreductase activity, acting on the CH-CH group of donors"/>
    <property type="evidence" value="ECO:0007669"/>
    <property type="project" value="InterPro"/>
</dbReference>
<dbReference type="EMBL" id="CP027792">
    <property type="protein sequence ID" value="AVP59154.1"/>
    <property type="molecule type" value="Genomic_DNA"/>
</dbReference>
<evidence type="ECO:0000313" key="1">
    <source>
        <dbReference type="EMBL" id="AVP59154.1"/>
    </source>
</evidence>
<gene>
    <name evidence="1" type="ORF">C7H73_14685</name>
</gene>
<reference evidence="2" key="1">
    <citation type="submission" date="2018-03" db="EMBL/GenBank/DDBJ databases">
        <title>Genome sequencing of Melaminivora sp. strain SC2-7.</title>
        <authorList>
            <person name="Kim S.-J."/>
            <person name="Heo J."/>
            <person name="Ahn J.-H."/>
            <person name="Kwon S.-W."/>
        </authorList>
    </citation>
    <scope>NUCLEOTIDE SEQUENCE [LARGE SCALE GENOMIC DNA]</scope>
    <source>
        <strain evidence="2">SC2-7</strain>
    </source>
</reference>
<proteinExistence type="predicted"/>
<keyword evidence="2" id="KW-1185">Reference proteome</keyword>
<evidence type="ECO:0000313" key="2">
    <source>
        <dbReference type="Proteomes" id="UP000241829"/>
    </source>
</evidence>
<dbReference type="InterPro" id="IPR046373">
    <property type="entry name" value="Acyl-CoA_Oxase/DH_mid-dom_sf"/>
</dbReference>
<dbReference type="Gene3D" id="2.40.110.10">
    <property type="entry name" value="Butyryl-CoA Dehydrogenase, subunit A, domain 2"/>
    <property type="match status" value="1"/>
</dbReference>